<dbReference type="Pfam" id="PF00072">
    <property type="entry name" value="Response_reg"/>
    <property type="match status" value="1"/>
</dbReference>
<dbReference type="InterPro" id="IPR001789">
    <property type="entry name" value="Sig_transdc_resp-reg_receiver"/>
</dbReference>
<evidence type="ECO:0000256" key="1">
    <source>
        <dbReference type="ARBA" id="ARBA00022553"/>
    </source>
</evidence>
<evidence type="ECO:0000313" key="6">
    <source>
        <dbReference type="Proteomes" id="UP000214646"/>
    </source>
</evidence>
<feature type="modified residue" description="4-aspartylphosphate" evidence="2">
    <location>
        <position position="59"/>
    </location>
</feature>
<dbReference type="EMBL" id="NIDE01000003">
    <property type="protein sequence ID" value="OWK44406.1"/>
    <property type="molecule type" value="Genomic_DNA"/>
</dbReference>
<reference evidence="6" key="1">
    <citation type="submission" date="2017-06" db="EMBL/GenBank/DDBJ databases">
        <title>Genome analysis of Fimbriiglobus ruber SP5, the first member of the order Planctomycetales with confirmed chitinolytic capability.</title>
        <authorList>
            <person name="Ravin N.V."/>
            <person name="Rakitin A.L."/>
            <person name="Ivanova A.A."/>
            <person name="Beletsky A.V."/>
            <person name="Kulichevskaya I.S."/>
            <person name="Mardanov A.V."/>
            <person name="Dedysh S.N."/>
        </authorList>
    </citation>
    <scope>NUCLEOTIDE SEQUENCE [LARGE SCALE GENOMIC DNA]</scope>
    <source>
        <strain evidence="6">SP5</strain>
    </source>
</reference>
<organism evidence="5 6">
    <name type="scientific">Fimbriiglobus ruber</name>
    <dbReference type="NCBI Taxonomy" id="1908690"/>
    <lineage>
        <taxon>Bacteria</taxon>
        <taxon>Pseudomonadati</taxon>
        <taxon>Planctomycetota</taxon>
        <taxon>Planctomycetia</taxon>
        <taxon>Gemmatales</taxon>
        <taxon>Gemmataceae</taxon>
        <taxon>Fimbriiglobus</taxon>
    </lineage>
</organism>
<dbReference type="RefSeq" id="WP_143393035.1">
    <property type="nucleotide sequence ID" value="NZ_NIDE01000003.1"/>
</dbReference>
<dbReference type="GO" id="GO:0008168">
    <property type="term" value="F:methyltransferase activity"/>
    <property type="evidence" value="ECO:0007669"/>
    <property type="project" value="UniProtKB-KW"/>
</dbReference>
<dbReference type="GO" id="GO:0032259">
    <property type="term" value="P:methylation"/>
    <property type="evidence" value="ECO:0007669"/>
    <property type="project" value="UniProtKB-KW"/>
</dbReference>
<dbReference type="Proteomes" id="UP000214646">
    <property type="component" value="Unassembled WGS sequence"/>
</dbReference>
<dbReference type="AlphaFoldDB" id="A0A225E2V2"/>
<evidence type="ECO:0000313" key="5">
    <source>
        <dbReference type="EMBL" id="OWK44406.1"/>
    </source>
</evidence>
<dbReference type="Gene3D" id="3.40.50.2300">
    <property type="match status" value="1"/>
</dbReference>
<feature type="domain" description="Response regulatory" evidence="4">
    <location>
        <begin position="10"/>
        <end position="126"/>
    </location>
</feature>
<proteinExistence type="predicted"/>
<dbReference type="SUPFAM" id="SSF52172">
    <property type="entry name" value="CheY-like"/>
    <property type="match status" value="1"/>
</dbReference>
<keyword evidence="3" id="KW-0175">Coiled coil</keyword>
<evidence type="ECO:0000256" key="3">
    <source>
        <dbReference type="SAM" id="Coils"/>
    </source>
</evidence>
<keyword evidence="6" id="KW-1185">Reference proteome</keyword>
<evidence type="ECO:0000256" key="2">
    <source>
        <dbReference type="PROSITE-ProRule" id="PRU00169"/>
    </source>
</evidence>
<keyword evidence="1 2" id="KW-0597">Phosphoprotein</keyword>
<feature type="coiled-coil region" evidence="3">
    <location>
        <begin position="160"/>
        <end position="194"/>
    </location>
</feature>
<protein>
    <submittedName>
        <fullName evidence="5">Chemotaxis protein methyltransferase CheR</fullName>
    </submittedName>
</protein>
<sequence length="196" mass="22075">MNEAAQKPLSILIVDDNRDLADSLGTLLEIWGHEVRITYDGLSGYQAAYDRAPDCLIADIQMPGLTGYELARRVRDEPKLRRTQLVALSAFSDAKHVARAEMSGFDFQLVKSHDNSRLAEILSMVEQIKKIAEQTQELARRNVDLAGQTQELAKQNVELAGETKQLLKEVKEDIREVKEDIKEVKKQVKEIKGSES</sequence>
<dbReference type="PROSITE" id="PS50110">
    <property type="entry name" value="RESPONSE_REGULATORY"/>
    <property type="match status" value="1"/>
</dbReference>
<dbReference type="PANTHER" id="PTHR44591">
    <property type="entry name" value="STRESS RESPONSE REGULATOR PROTEIN 1"/>
    <property type="match status" value="1"/>
</dbReference>
<dbReference type="InterPro" id="IPR050595">
    <property type="entry name" value="Bact_response_regulator"/>
</dbReference>
<keyword evidence="5" id="KW-0808">Transferase</keyword>
<name>A0A225E2V2_9BACT</name>
<dbReference type="GO" id="GO:0000160">
    <property type="term" value="P:phosphorelay signal transduction system"/>
    <property type="evidence" value="ECO:0007669"/>
    <property type="project" value="InterPro"/>
</dbReference>
<dbReference type="SMART" id="SM00448">
    <property type="entry name" value="REC"/>
    <property type="match status" value="1"/>
</dbReference>
<dbReference type="PANTHER" id="PTHR44591:SF3">
    <property type="entry name" value="RESPONSE REGULATORY DOMAIN-CONTAINING PROTEIN"/>
    <property type="match status" value="1"/>
</dbReference>
<keyword evidence="5" id="KW-0489">Methyltransferase</keyword>
<dbReference type="InterPro" id="IPR011006">
    <property type="entry name" value="CheY-like_superfamily"/>
</dbReference>
<evidence type="ECO:0000259" key="4">
    <source>
        <dbReference type="PROSITE" id="PS50110"/>
    </source>
</evidence>
<comment type="caution">
    <text evidence="5">The sequence shown here is derived from an EMBL/GenBank/DDBJ whole genome shotgun (WGS) entry which is preliminary data.</text>
</comment>
<gene>
    <name evidence="5" type="ORF">FRUB_02338</name>
</gene>
<accession>A0A225E2V2</accession>